<evidence type="ECO:0000256" key="1">
    <source>
        <dbReference type="SAM" id="SignalP"/>
    </source>
</evidence>
<dbReference type="eggNOG" id="ENOG503376K">
    <property type="taxonomic scope" value="Bacteria"/>
</dbReference>
<dbReference type="InterPro" id="IPR021747">
    <property type="entry name" value="DUF3313"/>
</dbReference>
<evidence type="ECO:0000313" key="3">
    <source>
        <dbReference type="Proteomes" id="UP000001036"/>
    </source>
</evidence>
<sequence>MKSHVKSSLMRVLVMGLLVSVVAGCTFTKKHEQEAQKKAQEQGLSQVEKSRFDGTFVAPGVDFAKYKKLLVEQLDMENVEILKSSSRNFTRDTPWTLKPADKAYYQERYTEALIKNLVADGTYVTSVAASDDVLVIKSRILQIAPLASKDDSDGRPGIMKVYSEGMGTMTIEMSLYDSITGKAVGIITDKRDLGRIWEENNRVTNNIQVRLAFDAWLRKLRTELDNLSGR</sequence>
<name>B3PLH4_CELJU</name>
<dbReference type="RefSeq" id="WP_012488190.1">
    <property type="nucleotide sequence ID" value="NC_010995.1"/>
</dbReference>
<dbReference type="KEGG" id="cja:CJA_2594"/>
<organism evidence="2 3">
    <name type="scientific">Cellvibrio japonicus (strain Ueda107)</name>
    <name type="common">Pseudomonas fluorescens subsp. cellulosa</name>
    <dbReference type="NCBI Taxonomy" id="498211"/>
    <lineage>
        <taxon>Bacteria</taxon>
        <taxon>Pseudomonadati</taxon>
        <taxon>Pseudomonadota</taxon>
        <taxon>Gammaproteobacteria</taxon>
        <taxon>Cellvibrionales</taxon>
        <taxon>Cellvibrionaceae</taxon>
        <taxon>Cellvibrio</taxon>
    </lineage>
</organism>
<dbReference type="PROSITE" id="PS51257">
    <property type="entry name" value="PROKAR_LIPOPROTEIN"/>
    <property type="match status" value="1"/>
</dbReference>
<protein>
    <submittedName>
        <fullName evidence="2">Putative lipoprotein</fullName>
    </submittedName>
</protein>
<accession>B3PLH4</accession>
<evidence type="ECO:0000313" key="2">
    <source>
        <dbReference type="EMBL" id="ACE85761.1"/>
    </source>
</evidence>
<dbReference type="HOGENOM" id="CLU_100511_0_0_6"/>
<dbReference type="AlphaFoldDB" id="B3PLH4"/>
<dbReference type="Pfam" id="PF11769">
    <property type="entry name" value="DUF3313"/>
    <property type="match status" value="1"/>
</dbReference>
<dbReference type="OrthoDB" id="5706118at2"/>
<gene>
    <name evidence="2" type="ordered locus">CJA_2594</name>
</gene>
<feature type="chain" id="PRO_5002794107" evidence="1">
    <location>
        <begin position="24"/>
        <end position="230"/>
    </location>
</feature>
<keyword evidence="1" id="KW-0732">Signal</keyword>
<feature type="signal peptide" evidence="1">
    <location>
        <begin position="1"/>
        <end position="23"/>
    </location>
</feature>
<keyword evidence="3" id="KW-1185">Reference proteome</keyword>
<dbReference type="Proteomes" id="UP000001036">
    <property type="component" value="Chromosome"/>
</dbReference>
<reference evidence="2 3" key="1">
    <citation type="journal article" date="2008" name="J. Bacteriol.">
        <title>Insights into plant cell wall degradation from the genome sequence of the soil bacterium Cellvibrio japonicus.</title>
        <authorList>
            <person name="Deboy R.T."/>
            <person name="Mongodin E.F."/>
            <person name="Fouts D.E."/>
            <person name="Tailford L.E."/>
            <person name="Khouri H."/>
            <person name="Emerson J.B."/>
            <person name="Mohamoud Y."/>
            <person name="Watkins K."/>
            <person name="Henrissat B."/>
            <person name="Gilbert H.J."/>
            <person name="Nelson K.E."/>
        </authorList>
    </citation>
    <scope>NUCLEOTIDE SEQUENCE [LARGE SCALE GENOMIC DNA]</scope>
    <source>
        <strain evidence="2 3">Ueda107</strain>
    </source>
</reference>
<keyword evidence="2" id="KW-0449">Lipoprotein</keyword>
<dbReference type="EMBL" id="CP000934">
    <property type="protein sequence ID" value="ACE85761.1"/>
    <property type="molecule type" value="Genomic_DNA"/>
</dbReference>
<proteinExistence type="predicted"/>